<keyword evidence="6" id="KW-0614">Plasmid</keyword>
<keyword evidence="2" id="KW-0805">Transcription regulation</keyword>
<dbReference type="Gene3D" id="3.40.190.10">
    <property type="entry name" value="Periplasmic binding protein-like II"/>
    <property type="match status" value="1"/>
</dbReference>
<dbReference type="InterPro" id="IPR036390">
    <property type="entry name" value="WH_DNA-bd_sf"/>
</dbReference>
<dbReference type="GO" id="GO:0003700">
    <property type="term" value="F:DNA-binding transcription factor activity"/>
    <property type="evidence" value="ECO:0007669"/>
    <property type="project" value="InterPro"/>
</dbReference>
<accession>A0A375FG66</accession>
<proteinExistence type="inferred from homology"/>
<name>A0A375FG66_9BURK</name>
<geneLocation type="plasmid" evidence="7">
    <name>I</name>
</geneLocation>
<dbReference type="RefSeq" id="WP_115683827.1">
    <property type="nucleotide sequence ID" value="NZ_LT976979.1"/>
</dbReference>
<dbReference type="GO" id="GO:0003677">
    <property type="term" value="F:DNA binding"/>
    <property type="evidence" value="ECO:0007669"/>
    <property type="project" value="UniProtKB-KW"/>
</dbReference>
<geneLocation type="plasmid" evidence="6">
    <name>CBM2613_p</name>
</geneLocation>
<dbReference type="PANTHER" id="PTHR30118:SF15">
    <property type="entry name" value="TRANSCRIPTIONAL REGULATORY PROTEIN"/>
    <property type="match status" value="1"/>
</dbReference>
<evidence type="ECO:0000256" key="3">
    <source>
        <dbReference type="ARBA" id="ARBA00023125"/>
    </source>
</evidence>
<dbReference type="SUPFAM" id="SSF46785">
    <property type="entry name" value="Winged helix' DNA-binding domain"/>
    <property type="match status" value="1"/>
</dbReference>
<reference evidence="7 8" key="1">
    <citation type="submission" date="2018-01" db="EMBL/GenBank/DDBJ databases">
        <authorList>
            <person name="Gaut B.S."/>
            <person name="Morton B.R."/>
            <person name="Clegg M.T."/>
            <person name="Duvall M.R."/>
        </authorList>
    </citation>
    <scope>NUCLEOTIDE SEQUENCE [LARGE SCALE GENOMIC DNA]</scope>
    <source>
        <strain evidence="7">Cupriavidus taiwanensis STM 8555</strain>
        <plasmid evidence="7">I</plasmid>
        <plasmid evidence="8">Plasmid cbm2613_p</plasmid>
    </source>
</reference>
<geneLocation type="plasmid" evidence="8">
    <name>cbm2613_p</name>
</geneLocation>
<dbReference type="InterPro" id="IPR000847">
    <property type="entry name" value="LysR_HTH_N"/>
</dbReference>
<dbReference type="InterPro" id="IPR050389">
    <property type="entry name" value="LysR-type_TF"/>
</dbReference>
<organism evidence="6 8">
    <name type="scientific">Cupriavidus taiwanensis</name>
    <dbReference type="NCBI Taxonomy" id="164546"/>
    <lineage>
        <taxon>Bacteria</taxon>
        <taxon>Pseudomonadati</taxon>
        <taxon>Pseudomonadota</taxon>
        <taxon>Betaproteobacteria</taxon>
        <taxon>Burkholderiales</taxon>
        <taxon>Burkholderiaceae</taxon>
        <taxon>Cupriavidus</taxon>
    </lineage>
</organism>
<dbReference type="Gene3D" id="1.10.10.10">
    <property type="entry name" value="Winged helix-like DNA-binding domain superfamily/Winged helix DNA-binding domain"/>
    <property type="match status" value="1"/>
</dbReference>
<sequence length="338" mass="37484">MSNPTLSEIRHVNTKLLQVFVLVMEYRNLGAVAACTQRSVSTVSYSLDRLGEITGDPLFFKGNGILVPTPHAIRLEKIARQILEIWGDLVRRREEVTIKRQEGGRRVAIGFSASIGDPLITEILFALGEEFPQDTFVTRPVIADAVLASLLDAGALDCAFVVDSGHHPERMRQHNIVATQRRLVSATRRVNEDKSENAWILLQEDSEPGSPLRAFLSRQAGTPGYRETVVPSWHAQITLLHSAGGICSLLDYNVPLVTRERETQLLALPCSFPRWAALNFWGAERSCDQRVVSDVMEVGRAVMRDPLKAIGRSNNMAQQQFLSNRLPEAGAVDTSTFS</sequence>
<comment type="similarity">
    <text evidence="1">Belongs to the LysR transcriptional regulatory family.</text>
</comment>
<feature type="domain" description="HTH lysR-type" evidence="5">
    <location>
        <begin position="12"/>
        <end position="69"/>
    </location>
</feature>
<evidence type="ECO:0000256" key="2">
    <source>
        <dbReference type="ARBA" id="ARBA00023015"/>
    </source>
</evidence>
<dbReference type="EMBL" id="LT984809">
    <property type="protein sequence ID" value="SPD48823.1"/>
    <property type="molecule type" value="Genomic_DNA"/>
</dbReference>
<evidence type="ECO:0000259" key="5">
    <source>
        <dbReference type="PROSITE" id="PS50931"/>
    </source>
</evidence>
<dbReference type="InterPro" id="IPR036388">
    <property type="entry name" value="WH-like_DNA-bd_sf"/>
</dbReference>
<dbReference type="AlphaFoldDB" id="A0A375FG66"/>
<reference evidence="6" key="2">
    <citation type="submission" date="2018-01" db="EMBL/GenBank/DDBJ databases">
        <authorList>
            <person name="Clerissi C."/>
        </authorList>
    </citation>
    <scope>NUCLEOTIDE SEQUENCE</scope>
    <source>
        <strain evidence="6">Cupriavidus taiwanensis STM 8556</strain>
        <plasmid evidence="6">CBM2613_p</plasmid>
    </source>
</reference>
<evidence type="ECO:0000313" key="8">
    <source>
        <dbReference type="Proteomes" id="UP000256952"/>
    </source>
</evidence>
<keyword evidence="4" id="KW-0804">Transcription</keyword>
<gene>
    <name evidence="7" type="ORF">CBM2612_P0168</name>
    <name evidence="6" type="ORF">CBM2613_P10004</name>
</gene>
<dbReference type="PANTHER" id="PTHR30118">
    <property type="entry name" value="HTH-TYPE TRANSCRIPTIONAL REGULATOR LEUO-RELATED"/>
    <property type="match status" value="1"/>
</dbReference>
<evidence type="ECO:0000256" key="1">
    <source>
        <dbReference type="ARBA" id="ARBA00009437"/>
    </source>
</evidence>
<evidence type="ECO:0000256" key="4">
    <source>
        <dbReference type="ARBA" id="ARBA00023163"/>
    </source>
</evidence>
<protein>
    <submittedName>
        <fullName evidence="6 7">Transcriptional regulator, LysR family</fullName>
    </submittedName>
</protein>
<dbReference type="SUPFAM" id="SSF53850">
    <property type="entry name" value="Periplasmic binding protein-like II"/>
    <property type="match status" value="1"/>
</dbReference>
<evidence type="ECO:0000313" key="6">
    <source>
        <dbReference type="EMBL" id="SOZ74355.1"/>
    </source>
</evidence>
<dbReference type="Pfam" id="PF00126">
    <property type="entry name" value="HTH_1"/>
    <property type="match status" value="1"/>
</dbReference>
<dbReference type="PROSITE" id="PS50931">
    <property type="entry name" value="HTH_LYSR"/>
    <property type="match status" value="1"/>
</dbReference>
<dbReference type="Proteomes" id="UP000256952">
    <property type="component" value="Plasmid CBM2613_p"/>
</dbReference>
<evidence type="ECO:0000313" key="7">
    <source>
        <dbReference type="EMBL" id="SPD48823.1"/>
    </source>
</evidence>
<keyword evidence="3" id="KW-0238">DNA-binding</keyword>
<dbReference type="EMBL" id="LT976981">
    <property type="protein sequence ID" value="SOZ74355.1"/>
    <property type="molecule type" value="Genomic_DNA"/>
</dbReference>